<dbReference type="RefSeq" id="WP_097008394.1">
    <property type="nucleotide sequence ID" value="NZ_OBEJ01000002.1"/>
</dbReference>
<dbReference type="Proteomes" id="UP000219453">
    <property type="component" value="Unassembled WGS sequence"/>
</dbReference>
<accession>A0A285NVC4</accession>
<reference evidence="2 3" key="1">
    <citation type="submission" date="2017-09" db="EMBL/GenBank/DDBJ databases">
        <authorList>
            <person name="Ehlers B."/>
            <person name="Leendertz F.H."/>
        </authorList>
    </citation>
    <scope>NUCLEOTIDE SEQUENCE [LARGE SCALE GENOMIC DNA]</scope>
    <source>
        <strain evidence="2 3">DSM 27208</strain>
    </source>
</reference>
<evidence type="ECO:0000256" key="1">
    <source>
        <dbReference type="SAM" id="MobiDB-lite"/>
    </source>
</evidence>
<proteinExistence type="predicted"/>
<feature type="region of interest" description="Disordered" evidence="1">
    <location>
        <begin position="1"/>
        <end position="57"/>
    </location>
</feature>
<dbReference type="OrthoDB" id="198318at2157"/>
<keyword evidence="3" id="KW-1185">Reference proteome</keyword>
<sequence>MADRVASDHASVTTVRATLARRGATRRPAIELPDEHADEQSSSSPDSASPRRDADAFPAGEVVRLVIDGDERYAKIEEYAGDRSIPGAYDAPSFARDPGSASNRLVEWTDSAGLELGQSVLVDVIEEGFKYGVREPGERVFYDATESPDDSLASIAKQLEDR</sequence>
<dbReference type="Pfam" id="PF23424">
    <property type="entry name" value="DUF7112"/>
    <property type="match status" value="1"/>
</dbReference>
<dbReference type="InterPro" id="IPR055536">
    <property type="entry name" value="DUF7112"/>
</dbReference>
<protein>
    <submittedName>
        <fullName evidence="2">Uncharacterized protein</fullName>
    </submittedName>
</protein>
<dbReference type="AlphaFoldDB" id="A0A285NVC4"/>
<evidence type="ECO:0000313" key="3">
    <source>
        <dbReference type="Proteomes" id="UP000219453"/>
    </source>
</evidence>
<gene>
    <name evidence="2" type="ORF">SAMN06269185_1404</name>
</gene>
<feature type="compositionally biased region" description="Low complexity" evidence="1">
    <location>
        <begin position="13"/>
        <end position="22"/>
    </location>
</feature>
<evidence type="ECO:0000313" key="2">
    <source>
        <dbReference type="EMBL" id="SNZ11826.1"/>
    </source>
</evidence>
<name>A0A285NVC4_NATPI</name>
<organism evidence="2 3">
    <name type="scientific">Natronoarchaeum philippinense</name>
    <dbReference type="NCBI Taxonomy" id="558529"/>
    <lineage>
        <taxon>Archaea</taxon>
        <taxon>Methanobacteriati</taxon>
        <taxon>Methanobacteriota</taxon>
        <taxon>Stenosarchaea group</taxon>
        <taxon>Halobacteria</taxon>
        <taxon>Halobacteriales</taxon>
        <taxon>Natronoarchaeaceae</taxon>
    </lineage>
</organism>
<dbReference type="EMBL" id="OBEJ01000002">
    <property type="protein sequence ID" value="SNZ11826.1"/>
    <property type="molecule type" value="Genomic_DNA"/>
</dbReference>